<evidence type="ECO:0000256" key="4">
    <source>
        <dbReference type="ARBA" id="ARBA00022989"/>
    </source>
</evidence>
<dbReference type="PANTHER" id="PTHR21659:SF57">
    <property type="entry name" value="PLASMA MEMBRANE PROTEOLIPID 31"/>
    <property type="match status" value="1"/>
</dbReference>
<evidence type="ECO:0000313" key="9">
    <source>
        <dbReference type="Proteomes" id="UP000034947"/>
    </source>
</evidence>
<dbReference type="AlphaFoldDB" id="A0A0F8WZV3"/>
<feature type="transmembrane region" description="Helical" evidence="7">
    <location>
        <begin position="6"/>
        <end position="24"/>
    </location>
</feature>
<feature type="region of interest" description="Disordered" evidence="6">
    <location>
        <begin position="87"/>
        <end position="157"/>
    </location>
</feature>
<keyword evidence="3 7" id="KW-0812">Transmembrane</keyword>
<dbReference type="EMBL" id="JYKN01002326">
    <property type="protein sequence ID" value="KKK16857.1"/>
    <property type="molecule type" value="Genomic_DNA"/>
</dbReference>
<evidence type="ECO:0000256" key="5">
    <source>
        <dbReference type="ARBA" id="ARBA00023136"/>
    </source>
</evidence>
<dbReference type="GO" id="GO:0016020">
    <property type="term" value="C:membrane"/>
    <property type="evidence" value="ECO:0007669"/>
    <property type="project" value="UniProtKB-SubCell"/>
</dbReference>
<feature type="compositionally biased region" description="Low complexity" evidence="6">
    <location>
        <begin position="103"/>
        <end position="125"/>
    </location>
</feature>
<dbReference type="InterPro" id="IPR000612">
    <property type="entry name" value="PMP3"/>
</dbReference>
<dbReference type="Proteomes" id="UP000034947">
    <property type="component" value="Unassembled WGS sequence"/>
</dbReference>
<keyword evidence="4 7" id="KW-1133">Transmembrane helix</keyword>
<dbReference type="OrthoDB" id="2802411at2759"/>
<keyword evidence="9" id="KW-1185">Reference proteome</keyword>
<evidence type="ECO:0000256" key="2">
    <source>
        <dbReference type="ARBA" id="ARBA00009530"/>
    </source>
</evidence>
<dbReference type="PANTHER" id="PTHR21659">
    <property type="entry name" value="HYDROPHOBIC PROTEIN RCI2 LOW TEMPERATURE AND SALT RESPONSIVE PROTEIN LTI6 -RELATED"/>
    <property type="match status" value="1"/>
</dbReference>
<feature type="transmembrane region" description="Helical" evidence="7">
    <location>
        <begin position="31"/>
        <end position="53"/>
    </location>
</feature>
<comment type="similarity">
    <text evidence="2">Belongs to the UPF0057 (PMP3) family.</text>
</comment>
<evidence type="ECO:0000256" key="6">
    <source>
        <dbReference type="SAM" id="MobiDB-lite"/>
    </source>
</evidence>
<accession>A0A0F8WZV3</accession>
<sequence length="157" mass="17401">MCGSDIFLAILAVFFPPVSVWIKVGVCTADSFINIALCCLGYVPGLLHAWYIILKYPEPDYDDPTYEPVSNGRTDVENGHVTYYYVSREPVQRPPQRDYGTMPSQTASNPQPNPQSQAQQPDQQPHAGSSSQAHDDSRPPPTYAEAVRGDNKVQTDE</sequence>
<feature type="compositionally biased region" description="Basic and acidic residues" evidence="6">
    <location>
        <begin position="147"/>
        <end position="157"/>
    </location>
</feature>
<dbReference type="VEuPathDB" id="FungiDB:P175DRAFT_0497782"/>
<evidence type="ECO:0000256" key="7">
    <source>
        <dbReference type="SAM" id="Phobius"/>
    </source>
</evidence>
<evidence type="ECO:0000313" key="8">
    <source>
        <dbReference type="EMBL" id="KKK16857.1"/>
    </source>
</evidence>
<evidence type="ECO:0000256" key="3">
    <source>
        <dbReference type="ARBA" id="ARBA00022692"/>
    </source>
</evidence>
<keyword evidence="5 7" id="KW-0472">Membrane</keyword>
<comment type="subcellular location">
    <subcellularLocation>
        <location evidence="1">Membrane</location>
    </subcellularLocation>
</comment>
<proteinExistence type="inferred from homology"/>
<organism evidence="8 9">
    <name type="scientific">Aspergillus ochraceoroseus</name>
    <dbReference type="NCBI Taxonomy" id="138278"/>
    <lineage>
        <taxon>Eukaryota</taxon>
        <taxon>Fungi</taxon>
        <taxon>Dikarya</taxon>
        <taxon>Ascomycota</taxon>
        <taxon>Pezizomycotina</taxon>
        <taxon>Eurotiomycetes</taxon>
        <taxon>Eurotiomycetidae</taxon>
        <taxon>Eurotiales</taxon>
        <taxon>Aspergillaceae</taxon>
        <taxon>Aspergillus</taxon>
        <taxon>Aspergillus subgen. Nidulantes</taxon>
    </lineage>
</organism>
<comment type="caution">
    <text evidence="8">The sequence shown here is derived from an EMBL/GenBank/DDBJ whole genome shotgun (WGS) entry which is preliminary data.</text>
</comment>
<gene>
    <name evidence="8" type="ORF">AOCH_000235</name>
</gene>
<reference evidence="8 9" key="1">
    <citation type="submission" date="2015-02" db="EMBL/GenBank/DDBJ databases">
        <title>Draft Genome Sequences of Two Closely-Related Aflatoxigenic Aspergillus Species Obtained from the Cote d'Ivoire.</title>
        <authorList>
            <person name="Moore G.G."/>
            <person name="Beltz S.B."/>
            <person name="Mack B.M."/>
        </authorList>
    </citation>
    <scope>NUCLEOTIDE SEQUENCE [LARGE SCALE GENOMIC DNA]</scope>
    <source>
        <strain evidence="8 9">SRRC1432</strain>
    </source>
</reference>
<evidence type="ECO:0000256" key="1">
    <source>
        <dbReference type="ARBA" id="ARBA00004370"/>
    </source>
</evidence>
<dbReference type="Pfam" id="PF01679">
    <property type="entry name" value="Pmp3"/>
    <property type="match status" value="1"/>
</dbReference>
<protein>
    <submittedName>
        <fullName evidence="8">Stress response RCI peptide</fullName>
    </submittedName>
</protein>
<name>A0A0F8WZV3_9EURO</name>